<protein>
    <submittedName>
        <fullName evidence="3">DUF4350 domain-containing protein</fullName>
    </submittedName>
</protein>
<dbReference type="InterPro" id="IPR025646">
    <property type="entry name" value="DUF4350"/>
</dbReference>
<organism evidence="3 4">
    <name type="scientific">Candidatus Mycolicibacterium alkanivorans</name>
    <dbReference type="NCBI Taxonomy" id="2954114"/>
    <lineage>
        <taxon>Bacteria</taxon>
        <taxon>Bacillati</taxon>
        <taxon>Actinomycetota</taxon>
        <taxon>Actinomycetes</taxon>
        <taxon>Mycobacteriales</taxon>
        <taxon>Mycobacteriaceae</taxon>
        <taxon>Mycolicibacterium</taxon>
    </lineage>
</organism>
<feature type="domain" description="DUF4350" evidence="2">
    <location>
        <begin position="43"/>
        <end position="210"/>
    </location>
</feature>
<evidence type="ECO:0000313" key="3">
    <source>
        <dbReference type="EMBL" id="MCI4674375.1"/>
    </source>
</evidence>
<reference evidence="3" key="1">
    <citation type="journal article" date="2022" name="ISME J.">
        <title>Identification of active gaseous-alkane degraders at natural gas seeps.</title>
        <authorList>
            <person name="Farhan Ul Haque M."/>
            <person name="Hernandez M."/>
            <person name="Crombie A.T."/>
            <person name="Murrell J.C."/>
        </authorList>
    </citation>
    <scope>NUCLEOTIDE SEQUENCE</scope>
    <source>
        <strain evidence="3">ANDR5</strain>
    </source>
</reference>
<keyword evidence="1" id="KW-0812">Transmembrane</keyword>
<gene>
    <name evidence="3" type="ORF">K9U37_05310</name>
</gene>
<dbReference type="EMBL" id="JAIVFL010000001">
    <property type="protein sequence ID" value="MCI4674375.1"/>
    <property type="molecule type" value="Genomic_DNA"/>
</dbReference>
<name>A0ABS9YT47_9MYCO</name>
<dbReference type="Pfam" id="PF14258">
    <property type="entry name" value="DUF4350"/>
    <property type="match status" value="1"/>
</dbReference>
<feature type="transmembrane region" description="Helical" evidence="1">
    <location>
        <begin position="12"/>
        <end position="32"/>
    </location>
</feature>
<accession>A0ABS9YT47</accession>
<keyword evidence="1" id="KW-0472">Membrane</keyword>
<proteinExistence type="predicted"/>
<evidence type="ECO:0000313" key="4">
    <source>
        <dbReference type="Proteomes" id="UP001139068"/>
    </source>
</evidence>
<sequence length="373" mass="39211">MSATNGARRRTGHWIALGLIVITALAAVTAFLTAPRPGGRMDPESTSADGAHAIVSLLRDRGVEVVVARTVADVERAARPDTLLLAAETYNTRGDDLFQRLAAVPGDRLLLEPTARARAALAPGVRTGGAELLSLEPKCALREANRAGSVQLGSTDTYEKVGDVDLTRCYGGVLVRYQAGGRTITVVGSADFITNGSLLKAGNAALAMNLAGDRSRLIWYAPQEAEGQGTAGSTIGDLIPDAVTWLVFQLGVVVVLLALWQGRRLGPLVAEKLPVVVRASETVEGRARLYRSRRARGQAADALRTATLQRLSPRLGLGANASPAAVVSAIAARYSGGQNTVHHLLFGPPPSTDADLLHLANALDDIERQVTTS</sequence>
<evidence type="ECO:0000259" key="2">
    <source>
        <dbReference type="Pfam" id="PF14258"/>
    </source>
</evidence>
<evidence type="ECO:0000256" key="1">
    <source>
        <dbReference type="SAM" id="Phobius"/>
    </source>
</evidence>
<keyword evidence="4" id="KW-1185">Reference proteome</keyword>
<comment type="caution">
    <text evidence="3">The sequence shown here is derived from an EMBL/GenBank/DDBJ whole genome shotgun (WGS) entry which is preliminary data.</text>
</comment>
<keyword evidence="1" id="KW-1133">Transmembrane helix</keyword>
<dbReference type="Proteomes" id="UP001139068">
    <property type="component" value="Unassembled WGS sequence"/>
</dbReference>
<dbReference type="RefSeq" id="WP_243070816.1">
    <property type="nucleotide sequence ID" value="NZ_JAIVFL010000001.1"/>
</dbReference>